<dbReference type="Pfam" id="PF22513">
    <property type="entry name" value="FitA-like_RHH"/>
    <property type="match status" value="1"/>
</dbReference>
<evidence type="ECO:0000256" key="1">
    <source>
        <dbReference type="SAM" id="MobiDB-lite"/>
    </source>
</evidence>
<dbReference type="InterPro" id="IPR013321">
    <property type="entry name" value="Arc_rbn_hlx_hlx"/>
</dbReference>
<feature type="domain" description="Antitoxin FitA-like ribbon-helix-helix" evidence="2">
    <location>
        <begin position="2"/>
        <end position="40"/>
    </location>
</feature>
<keyword evidence="4" id="KW-1185">Reference proteome</keyword>
<dbReference type="SUPFAM" id="SSF47598">
    <property type="entry name" value="Ribbon-helix-helix"/>
    <property type="match status" value="1"/>
</dbReference>
<gene>
    <name evidence="3" type="ORF">ACE1CI_19160</name>
</gene>
<reference evidence="3 4" key="1">
    <citation type="submission" date="2024-09" db="EMBL/GenBank/DDBJ databases">
        <title>Floridaenema gen nov. (Aerosakkonemataceae, Aerosakkonematales ord. nov., Cyanobacteria) from benthic tropical and subtropical fresh waters, with the description of four new species.</title>
        <authorList>
            <person name="Moretto J.A."/>
            <person name="Berthold D.E."/>
            <person name="Lefler F.W."/>
            <person name="Huang I.-S."/>
            <person name="Laughinghouse H. IV."/>
        </authorList>
    </citation>
    <scope>NUCLEOTIDE SEQUENCE [LARGE SCALE GENOMIC DNA]</scope>
    <source>
        <strain evidence="3 4">BLCC-F50</strain>
    </source>
</reference>
<dbReference type="Proteomes" id="UP001576784">
    <property type="component" value="Unassembled WGS sequence"/>
</dbReference>
<feature type="region of interest" description="Disordered" evidence="1">
    <location>
        <begin position="80"/>
        <end position="99"/>
    </location>
</feature>
<proteinExistence type="predicted"/>
<evidence type="ECO:0000313" key="3">
    <source>
        <dbReference type="EMBL" id="MFB2895031.1"/>
    </source>
</evidence>
<dbReference type="EMBL" id="JBHFNR010000143">
    <property type="protein sequence ID" value="MFB2895031.1"/>
    <property type="molecule type" value="Genomic_DNA"/>
</dbReference>
<protein>
    <recommendedName>
        <fullName evidence="2">Antitoxin FitA-like ribbon-helix-helix domain-containing protein</fullName>
    </recommendedName>
</protein>
<dbReference type="InterPro" id="IPR010985">
    <property type="entry name" value="Ribbon_hlx_hlx"/>
</dbReference>
<sequence>MATLTIENLPDDLMAQLQKLASQNNQTINEQIINLLKQAVQKPQPPLKFLISPETDPTWEERRKAVPQILADMEKRRRLNPADFGLPDSTELIREDRER</sequence>
<evidence type="ECO:0000313" key="4">
    <source>
        <dbReference type="Proteomes" id="UP001576784"/>
    </source>
</evidence>
<dbReference type="InterPro" id="IPR053853">
    <property type="entry name" value="FitA-like_RHH"/>
</dbReference>
<dbReference type="Gene3D" id="1.10.1220.10">
    <property type="entry name" value="Met repressor-like"/>
    <property type="match status" value="1"/>
</dbReference>
<dbReference type="RefSeq" id="WP_413264673.1">
    <property type="nucleotide sequence ID" value="NZ_JBHFNR010000143.1"/>
</dbReference>
<organism evidence="3 4">
    <name type="scientific">Floridaenema flaviceps BLCC-F50</name>
    <dbReference type="NCBI Taxonomy" id="3153642"/>
    <lineage>
        <taxon>Bacteria</taxon>
        <taxon>Bacillati</taxon>
        <taxon>Cyanobacteriota</taxon>
        <taxon>Cyanophyceae</taxon>
        <taxon>Oscillatoriophycideae</taxon>
        <taxon>Aerosakkonematales</taxon>
        <taxon>Aerosakkonemataceae</taxon>
        <taxon>Floridanema</taxon>
        <taxon>Floridanema flaviceps</taxon>
    </lineage>
</organism>
<name>A0ABV4XTJ3_9CYAN</name>
<evidence type="ECO:0000259" key="2">
    <source>
        <dbReference type="Pfam" id="PF22513"/>
    </source>
</evidence>
<accession>A0ABV4XTJ3</accession>
<comment type="caution">
    <text evidence="3">The sequence shown here is derived from an EMBL/GenBank/DDBJ whole genome shotgun (WGS) entry which is preliminary data.</text>
</comment>